<comment type="caution">
    <text evidence="1">The sequence shown here is derived from an EMBL/GenBank/DDBJ whole genome shotgun (WGS) entry which is preliminary data.</text>
</comment>
<sequence length="73" mass="8416">MVEEKKEEEEIIDYWWNIVVELVIKIETSAIQRTKQVSLCEEGLYTSKSLLMASAFGDLRGTFFGVPNDENDE</sequence>
<gene>
    <name evidence="1" type="ORF">G4B88_027509</name>
</gene>
<protein>
    <submittedName>
        <fullName evidence="1">Uncharacterized protein</fullName>
    </submittedName>
</protein>
<reference evidence="1 2" key="1">
    <citation type="journal article" date="2020" name="bioRxiv">
        <title>Sequence and annotation of 42 cannabis genomes reveals extensive copy number variation in cannabinoid synthesis and pathogen resistance genes.</title>
        <authorList>
            <person name="Mckernan K.J."/>
            <person name="Helbert Y."/>
            <person name="Kane L.T."/>
            <person name="Ebling H."/>
            <person name="Zhang L."/>
            <person name="Liu B."/>
            <person name="Eaton Z."/>
            <person name="Mclaughlin S."/>
            <person name="Kingan S."/>
            <person name="Baybayan P."/>
            <person name="Concepcion G."/>
            <person name="Jordan M."/>
            <person name="Riva A."/>
            <person name="Barbazuk W."/>
            <person name="Harkins T."/>
        </authorList>
    </citation>
    <scope>NUCLEOTIDE SEQUENCE [LARGE SCALE GENOMIC DNA]</scope>
    <source>
        <strain evidence="2">cv. Jamaican Lion 4</strain>
        <tissue evidence="1">Leaf</tissue>
    </source>
</reference>
<dbReference type="AlphaFoldDB" id="A0A7J6E0Z2"/>
<dbReference type="Proteomes" id="UP000583929">
    <property type="component" value="Unassembled WGS sequence"/>
</dbReference>
<evidence type="ECO:0000313" key="2">
    <source>
        <dbReference type="Proteomes" id="UP000583929"/>
    </source>
</evidence>
<accession>A0A7J6E0Z2</accession>
<evidence type="ECO:0000313" key="1">
    <source>
        <dbReference type="EMBL" id="KAF4352044.1"/>
    </source>
</evidence>
<proteinExistence type="predicted"/>
<name>A0A7J6E0Z2_CANSA</name>
<dbReference type="EMBL" id="JAATIQ010000537">
    <property type="protein sequence ID" value="KAF4352044.1"/>
    <property type="molecule type" value="Genomic_DNA"/>
</dbReference>
<organism evidence="1 2">
    <name type="scientific">Cannabis sativa</name>
    <name type="common">Hemp</name>
    <name type="synonym">Marijuana</name>
    <dbReference type="NCBI Taxonomy" id="3483"/>
    <lineage>
        <taxon>Eukaryota</taxon>
        <taxon>Viridiplantae</taxon>
        <taxon>Streptophyta</taxon>
        <taxon>Embryophyta</taxon>
        <taxon>Tracheophyta</taxon>
        <taxon>Spermatophyta</taxon>
        <taxon>Magnoliopsida</taxon>
        <taxon>eudicotyledons</taxon>
        <taxon>Gunneridae</taxon>
        <taxon>Pentapetalae</taxon>
        <taxon>rosids</taxon>
        <taxon>fabids</taxon>
        <taxon>Rosales</taxon>
        <taxon>Cannabaceae</taxon>
        <taxon>Cannabis</taxon>
    </lineage>
</organism>
<keyword evidence="2" id="KW-1185">Reference proteome</keyword>